<dbReference type="GO" id="GO:0051287">
    <property type="term" value="F:NAD binding"/>
    <property type="evidence" value="ECO:0007669"/>
    <property type="project" value="InterPro"/>
</dbReference>
<keyword evidence="2 13" id="KW-0444">Lipid biosynthesis</keyword>
<comment type="catalytic activity">
    <reaction evidence="13">
        <text>sn-glycerol 3-phosphate + NAD(+) = dihydroxyacetone phosphate + NADH + H(+)</text>
        <dbReference type="Rhea" id="RHEA:11092"/>
        <dbReference type="ChEBI" id="CHEBI:15378"/>
        <dbReference type="ChEBI" id="CHEBI:57540"/>
        <dbReference type="ChEBI" id="CHEBI:57597"/>
        <dbReference type="ChEBI" id="CHEBI:57642"/>
        <dbReference type="ChEBI" id="CHEBI:57945"/>
        <dbReference type="EC" id="1.1.1.94"/>
    </reaction>
</comment>
<feature type="binding site" evidence="13">
    <location>
        <position position="135"/>
    </location>
    <ligand>
        <name>sn-glycerol 3-phosphate</name>
        <dbReference type="ChEBI" id="CHEBI:57597"/>
    </ligand>
</feature>
<evidence type="ECO:0000256" key="3">
    <source>
        <dbReference type="ARBA" id="ARBA00022857"/>
    </source>
</evidence>
<accession>A0A1M5V2F7</accession>
<feature type="binding site" evidence="13">
    <location>
        <position position="253"/>
    </location>
    <ligand>
        <name>sn-glycerol 3-phosphate</name>
        <dbReference type="ChEBI" id="CHEBI:57597"/>
    </ligand>
</feature>
<keyword evidence="3 13" id="KW-0521">NADP</keyword>
<dbReference type="OrthoDB" id="9812273at2"/>
<dbReference type="GO" id="GO:0046167">
    <property type="term" value="P:glycerol-3-phosphate biosynthetic process"/>
    <property type="evidence" value="ECO:0007669"/>
    <property type="project" value="UniProtKB-UniRule"/>
</dbReference>
<dbReference type="InterPro" id="IPR013328">
    <property type="entry name" value="6PGD_dom2"/>
</dbReference>
<dbReference type="InterPro" id="IPR008927">
    <property type="entry name" value="6-PGluconate_DH-like_C_sf"/>
</dbReference>
<feature type="binding site" evidence="13">
    <location>
        <position position="13"/>
    </location>
    <ligand>
        <name>NADPH</name>
        <dbReference type="ChEBI" id="CHEBI:57783"/>
    </ligand>
</feature>
<dbReference type="HAMAP" id="MF_00394">
    <property type="entry name" value="NAD_Glyc3P_dehydrog"/>
    <property type="match status" value="1"/>
</dbReference>
<dbReference type="InterPro" id="IPR006109">
    <property type="entry name" value="G3P_DH_NAD-dep_C"/>
</dbReference>
<keyword evidence="7 13" id="KW-0594">Phospholipid biosynthesis</keyword>
<proteinExistence type="inferred from homology"/>
<dbReference type="FunFam" id="1.10.1040.10:FF:000001">
    <property type="entry name" value="Glycerol-3-phosphate dehydrogenase [NAD(P)+]"/>
    <property type="match status" value="1"/>
</dbReference>
<keyword evidence="21" id="KW-1185">Reference proteome</keyword>
<feature type="binding site" evidence="13">
    <location>
        <position position="254"/>
    </location>
    <ligand>
        <name>NADPH</name>
        <dbReference type="ChEBI" id="CHEBI:57783"/>
    </ligand>
</feature>
<keyword evidence="8 13" id="KW-1208">Phospholipid metabolism</keyword>
<dbReference type="GO" id="GO:0046168">
    <property type="term" value="P:glycerol-3-phosphate catabolic process"/>
    <property type="evidence" value="ECO:0007669"/>
    <property type="project" value="InterPro"/>
</dbReference>
<keyword evidence="5 13" id="KW-0520">NAD</keyword>
<dbReference type="NCBIfam" id="NF000941">
    <property type="entry name" value="PRK00094.1-3"/>
    <property type="match status" value="1"/>
</dbReference>
<evidence type="ECO:0000256" key="15">
    <source>
        <dbReference type="PIRSR" id="PIRSR000114-2"/>
    </source>
</evidence>
<evidence type="ECO:0000256" key="7">
    <source>
        <dbReference type="ARBA" id="ARBA00023209"/>
    </source>
</evidence>
<dbReference type="EMBL" id="FQXO01000047">
    <property type="protein sequence ID" value="SHH69467.1"/>
    <property type="molecule type" value="Genomic_DNA"/>
</dbReference>
<feature type="domain" description="Glycerol-3-phosphate dehydrogenase NAD-dependent N-terminal" evidence="18">
    <location>
        <begin position="5"/>
        <end position="159"/>
    </location>
</feature>
<comment type="caution">
    <text evidence="13">Lacks conserved residue(s) required for the propagation of feature annotation.</text>
</comment>
<feature type="binding site" evidence="13">
    <location>
        <position position="278"/>
    </location>
    <ligand>
        <name>NADPH</name>
        <dbReference type="ChEBI" id="CHEBI:57783"/>
    </ligand>
</feature>
<dbReference type="NCBIfam" id="NF000940">
    <property type="entry name" value="PRK00094.1-2"/>
    <property type="match status" value="1"/>
</dbReference>
<evidence type="ECO:0000259" key="19">
    <source>
        <dbReference type="Pfam" id="PF07479"/>
    </source>
</evidence>
<comment type="subcellular location">
    <subcellularLocation>
        <location evidence="13">Cytoplasm</location>
    </subcellularLocation>
</comment>
<protein>
    <recommendedName>
        <fullName evidence="11 13">Glycerol-3-phosphate dehydrogenase [NAD(P)+]</fullName>
        <ecNumber evidence="10 13">1.1.1.94</ecNumber>
    </recommendedName>
    <alternativeName>
        <fullName evidence="13">NAD(P)(+)-dependent glycerol-3-phosphate dehydrogenase</fullName>
    </alternativeName>
    <alternativeName>
        <fullName evidence="12 13">NAD(P)H-dependent dihydroxyacetone-phosphate reductase</fullName>
    </alternativeName>
</protein>
<feature type="binding site" evidence="13">
    <location>
        <position position="254"/>
    </location>
    <ligand>
        <name>sn-glycerol 3-phosphate</name>
        <dbReference type="ChEBI" id="CHEBI:57597"/>
    </ligand>
</feature>
<dbReference type="NCBIfam" id="NF000942">
    <property type="entry name" value="PRK00094.1-4"/>
    <property type="match status" value="1"/>
</dbReference>
<feature type="binding site" evidence="13">
    <location>
        <position position="50"/>
    </location>
    <ligand>
        <name>NADPH</name>
        <dbReference type="ChEBI" id="CHEBI:57783"/>
    </ligand>
</feature>
<keyword evidence="6 13" id="KW-0443">Lipid metabolism</keyword>
<evidence type="ECO:0000256" key="16">
    <source>
        <dbReference type="PIRSR" id="PIRSR000114-3"/>
    </source>
</evidence>
<keyword evidence="13" id="KW-0963">Cytoplasm</keyword>
<evidence type="ECO:0000256" key="17">
    <source>
        <dbReference type="RuleBase" id="RU000437"/>
    </source>
</evidence>
<dbReference type="Gene3D" id="1.10.1040.10">
    <property type="entry name" value="N-(1-d-carboxylethyl)-l-norvaline Dehydrogenase, domain 2"/>
    <property type="match status" value="1"/>
</dbReference>
<dbReference type="Gene3D" id="3.40.50.720">
    <property type="entry name" value="NAD(P)-binding Rossmann-like Domain"/>
    <property type="match status" value="1"/>
</dbReference>
<evidence type="ECO:0000256" key="4">
    <source>
        <dbReference type="ARBA" id="ARBA00023002"/>
    </source>
</evidence>
<sequence>MKVTIGILGGGSWGTALALLLANKGYQVDLWVRDVSQCNYMKETRENKKYLPNIKLPDNINVTNDMEEAIYRKNIILLAVPSHAVRETIRKFKMKLRQQPILVNVAKGIETDTLLRISEVVKQELPDIEYTVISGPSHAEEVSKSIPTAVVAASVNKKTAEYIQEVFMTPRFRVYTNPDVIGVELGGALKNVIALGAGISDGLGYGDNTKAALMNRGIIEISRLGKKMGANKNTFAGLSGIGDLIVTCTSLHSRNRRAGIKIGQGASLEEAIRSVGMVVEGVRTTKAAYKLAKKYDVKMPITEEIYGVLYEGKDVRYSVFNLMMRDKKHEMEEIVQKTGFNW</sequence>
<dbReference type="Proteomes" id="UP000183967">
    <property type="component" value="Unassembled WGS sequence"/>
</dbReference>
<dbReference type="Pfam" id="PF07479">
    <property type="entry name" value="NAD_Gly3P_dh_C"/>
    <property type="match status" value="1"/>
</dbReference>
<feature type="binding site" evidence="13">
    <location>
        <position position="107"/>
    </location>
    <ligand>
        <name>NADPH</name>
        <dbReference type="ChEBI" id="CHEBI:57783"/>
    </ligand>
</feature>
<evidence type="ECO:0000256" key="1">
    <source>
        <dbReference type="ARBA" id="ARBA00011009"/>
    </source>
</evidence>
<dbReference type="GO" id="GO:0141153">
    <property type="term" value="F:glycerol-3-phosphate dehydrogenase (NADP+) activity"/>
    <property type="evidence" value="ECO:0007669"/>
    <property type="project" value="RHEA"/>
</dbReference>
<feature type="active site" description="Proton acceptor" evidence="13 14">
    <location>
        <position position="190"/>
    </location>
</feature>
<evidence type="ECO:0000313" key="20">
    <source>
        <dbReference type="EMBL" id="SHH69467.1"/>
    </source>
</evidence>
<dbReference type="SUPFAM" id="SSF51735">
    <property type="entry name" value="NAD(P)-binding Rossmann-fold domains"/>
    <property type="match status" value="1"/>
</dbReference>
<dbReference type="InterPro" id="IPR006168">
    <property type="entry name" value="G3P_DH_NAD-dep"/>
</dbReference>
<feature type="binding site" evidence="13">
    <location>
        <position position="255"/>
    </location>
    <ligand>
        <name>sn-glycerol 3-phosphate</name>
        <dbReference type="ChEBI" id="CHEBI:57597"/>
    </ligand>
</feature>
<evidence type="ECO:0000256" key="10">
    <source>
        <dbReference type="ARBA" id="ARBA00066687"/>
    </source>
</evidence>
<dbReference type="PRINTS" id="PR00077">
    <property type="entry name" value="GPDHDRGNASE"/>
</dbReference>
<reference evidence="21" key="1">
    <citation type="submission" date="2016-11" db="EMBL/GenBank/DDBJ databases">
        <authorList>
            <person name="Varghese N."/>
            <person name="Submissions S."/>
        </authorList>
    </citation>
    <scope>NUCLEOTIDE SEQUENCE [LARGE SCALE GENOMIC DNA]</scope>
    <source>
        <strain evidence="21">DSM 13643</strain>
    </source>
</reference>
<dbReference type="GO" id="GO:0005829">
    <property type="term" value="C:cytosol"/>
    <property type="evidence" value="ECO:0007669"/>
    <property type="project" value="TreeGrafter"/>
</dbReference>
<feature type="binding site" evidence="13">
    <location>
        <position position="190"/>
    </location>
    <ligand>
        <name>sn-glycerol 3-phosphate</name>
        <dbReference type="ChEBI" id="CHEBI:57597"/>
    </ligand>
</feature>
<evidence type="ECO:0000256" key="11">
    <source>
        <dbReference type="ARBA" id="ARBA00069372"/>
    </source>
</evidence>
<keyword evidence="13" id="KW-0547">Nucleotide-binding</keyword>
<evidence type="ECO:0000256" key="9">
    <source>
        <dbReference type="ARBA" id="ARBA00052716"/>
    </source>
</evidence>
<feature type="binding site" evidence="15">
    <location>
        <position position="107"/>
    </location>
    <ligand>
        <name>substrate</name>
    </ligand>
</feature>
<dbReference type="PANTHER" id="PTHR11728:SF1">
    <property type="entry name" value="GLYCEROL-3-PHOSPHATE DEHYDROGENASE [NAD(+)] 2, CHLOROPLASTIC"/>
    <property type="match status" value="1"/>
</dbReference>
<feature type="binding site" evidence="13">
    <location>
        <position position="33"/>
    </location>
    <ligand>
        <name>NADPH</name>
        <dbReference type="ChEBI" id="CHEBI:57783"/>
    </ligand>
</feature>
<evidence type="ECO:0000256" key="5">
    <source>
        <dbReference type="ARBA" id="ARBA00023027"/>
    </source>
</evidence>
<evidence type="ECO:0000256" key="12">
    <source>
        <dbReference type="ARBA" id="ARBA00080511"/>
    </source>
</evidence>
<dbReference type="SUPFAM" id="SSF48179">
    <property type="entry name" value="6-phosphogluconate dehydrogenase C-terminal domain-like"/>
    <property type="match status" value="1"/>
</dbReference>
<comment type="catalytic activity">
    <reaction evidence="9">
        <text>sn-glycerol 3-phosphate + NADP(+) = dihydroxyacetone phosphate + NADPH + H(+)</text>
        <dbReference type="Rhea" id="RHEA:11096"/>
        <dbReference type="ChEBI" id="CHEBI:15378"/>
        <dbReference type="ChEBI" id="CHEBI:57597"/>
        <dbReference type="ChEBI" id="CHEBI:57642"/>
        <dbReference type="ChEBI" id="CHEBI:57783"/>
        <dbReference type="ChEBI" id="CHEBI:58349"/>
        <dbReference type="EC" id="1.1.1.94"/>
    </reaction>
    <physiologicalReaction direction="right-to-left" evidence="9">
        <dbReference type="Rhea" id="RHEA:11098"/>
    </physiologicalReaction>
</comment>
<dbReference type="PANTHER" id="PTHR11728">
    <property type="entry name" value="GLYCEROL-3-PHOSPHATE DEHYDROGENASE"/>
    <property type="match status" value="1"/>
</dbReference>
<feature type="binding site" evidence="15">
    <location>
        <begin position="254"/>
        <end position="255"/>
    </location>
    <ligand>
        <name>substrate</name>
    </ligand>
</feature>
<evidence type="ECO:0000313" key="21">
    <source>
        <dbReference type="Proteomes" id="UP000183967"/>
    </source>
</evidence>
<feature type="binding site" evidence="13">
    <location>
        <position position="280"/>
    </location>
    <ligand>
        <name>NADPH</name>
        <dbReference type="ChEBI" id="CHEBI:57783"/>
    </ligand>
</feature>
<dbReference type="GO" id="GO:0006650">
    <property type="term" value="P:glycerophospholipid metabolic process"/>
    <property type="evidence" value="ECO:0007669"/>
    <property type="project" value="UniProtKB-UniRule"/>
</dbReference>
<feature type="binding site" evidence="13">
    <location>
        <position position="12"/>
    </location>
    <ligand>
        <name>NADPH</name>
        <dbReference type="ChEBI" id="CHEBI:57783"/>
    </ligand>
</feature>
<dbReference type="GO" id="GO:0008654">
    <property type="term" value="P:phospholipid biosynthetic process"/>
    <property type="evidence" value="ECO:0007669"/>
    <property type="project" value="UniProtKB-KW"/>
</dbReference>
<feature type="binding site" evidence="16">
    <location>
        <begin position="9"/>
        <end position="14"/>
    </location>
    <ligand>
        <name>NAD(+)</name>
        <dbReference type="ChEBI" id="CHEBI:57540"/>
    </ligand>
</feature>
<evidence type="ECO:0000256" key="2">
    <source>
        <dbReference type="ARBA" id="ARBA00022516"/>
    </source>
</evidence>
<feature type="binding site" evidence="16">
    <location>
        <position position="254"/>
    </location>
    <ligand>
        <name>NAD(+)</name>
        <dbReference type="ChEBI" id="CHEBI:57540"/>
    </ligand>
</feature>
<evidence type="ECO:0000259" key="18">
    <source>
        <dbReference type="Pfam" id="PF01210"/>
    </source>
</evidence>
<feature type="binding site" evidence="13">
    <location>
        <position position="139"/>
    </location>
    <ligand>
        <name>NADPH</name>
        <dbReference type="ChEBI" id="CHEBI:57783"/>
    </ligand>
</feature>
<dbReference type="RefSeq" id="WP_073196966.1">
    <property type="nucleotide sequence ID" value="NZ_FQXO01000047.1"/>
</dbReference>
<dbReference type="InterPro" id="IPR011128">
    <property type="entry name" value="G3P_DH_NAD-dep_N"/>
</dbReference>
<evidence type="ECO:0000256" key="14">
    <source>
        <dbReference type="PIRSR" id="PIRSR000114-1"/>
    </source>
</evidence>
<feature type="domain" description="Glycerol-3-phosphate dehydrogenase NAD-dependent C-terminal" evidence="19">
    <location>
        <begin position="179"/>
        <end position="316"/>
    </location>
</feature>
<comment type="function">
    <text evidence="13">Catalyzes the reduction of the glycolytic intermediate dihydroxyacetone phosphate (DHAP) to sn-glycerol 3-phosphate (G3P), the key precursor for phospholipid synthesis.</text>
</comment>
<dbReference type="PROSITE" id="PS00957">
    <property type="entry name" value="NAD_G3PDH"/>
    <property type="match status" value="1"/>
</dbReference>
<evidence type="ECO:0000256" key="6">
    <source>
        <dbReference type="ARBA" id="ARBA00023098"/>
    </source>
</evidence>
<dbReference type="GO" id="GO:0141152">
    <property type="term" value="F:glycerol-3-phosphate dehydrogenase (NAD+) activity"/>
    <property type="evidence" value="ECO:0007669"/>
    <property type="project" value="RHEA"/>
</dbReference>
<comment type="pathway">
    <text evidence="13">Membrane lipid metabolism; glycerophospholipid metabolism.</text>
</comment>
<dbReference type="FunFam" id="3.40.50.720:FF:000019">
    <property type="entry name" value="Glycerol-3-phosphate dehydrogenase [NAD(P)+]"/>
    <property type="match status" value="1"/>
</dbReference>
<dbReference type="AlphaFoldDB" id="A0A1M5V2F7"/>
<dbReference type="InterPro" id="IPR036291">
    <property type="entry name" value="NAD(P)-bd_dom_sf"/>
</dbReference>
<dbReference type="EC" id="1.1.1.94" evidence="10 13"/>
<dbReference type="UniPathway" id="UPA00940"/>
<name>A0A1M5V2F7_9FIRM</name>
<feature type="binding site" evidence="13">
    <location>
        <position position="243"/>
    </location>
    <ligand>
        <name>sn-glycerol 3-phosphate</name>
        <dbReference type="ChEBI" id="CHEBI:57597"/>
    </ligand>
</feature>
<feature type="binding site" evidence="13">
    <location>
        <position position="107"/>
    </location>
    <ligand>
        <name>sn-glycerol 3-phosphate</name>
        <dbReference type="ChEBI" id="CHEBI:57597"/>
    </ligand>
</feature>
<evidence type="ECO:0000256" key="8">
    <source>
        <dbReference type="ARBA" id="ARBA00023264"/>
    </source>
</evidence>
<gene>
    <name evidence="13" type="primary">gpsA</name>
    <name evidence="20" type="ORF">SAMN02745135_01710</name>
</gene>
<evidence type="ECO:0000256" key="13">
    <source>
        <dbReference type="HAMAP-Rule" id="MF_00394"/>
    </source>
</evidence>
<feature type="binding site" evidence="16">
    <location>
        <position position="139"/>
    </location>
    <ligand>
        <name>NAD(+)</name>
        <dbReference type="ChEBI" id="CHEBI:57540"/>
    </ligand>
</feature>
<keyword evidence="4 13" id="KW-0560">Oxidoreductase</keyword>
<organism evidence="20 21">
    <name type="scientific">Caloranaerobacter azorensis DSM 13643</name>
    <dbReference type="NCBI Taxonomy" id="1121264"/>
    <lineage>
        <taxon>Bacteria</taxon>
        <taxon>Bacillati</taxon>
        <taxon>Bacillota</taxon>
        <taxon>Tissierellia</taxon>
        <taxon>Tissierellales</taxon>
        <taxon>Thermohalobacteraceae</taxon>
        <taxon>Caloranaerobacter</taxon>
    </lineage>
</organism>
<comment type="similarity">
    <text evidence="1 13 17">Belongs to the NAD-dependent glycerol-3-phosphate dehydrogenase family.</text>
</comment>
<dbReference type="GO" id="GO:0005975">
    <property type="term" value="P:carbohydrate metabolic process"/>
    <property type="evidence" value="ECO:0007669"/>
    <property type="project" value="InterPro"/>
</dbReference>
<feature type="binding site" evidence="13">
    <location>
        <position position="137"/>
    </location>
    <ligand>
        <name>sn-glycerol 3-phosphate</name>
        <dbReference type="ChEBI" id="CHEBI:57597"/>
    </ligand>
</feature>
<dbReference type="Pfam" id="PF01210">
    <property type="entry name" value="NAD_Gly3P_dh_N"/>
    <property type="match status" value="1"/>
</dbReference>
<dbReference type="PIRSF" id="PIRSF000114">
    <property type="entry name" value="Glycerol-3-P_dh"/>
    <property type="match status" value="1"/>
</dbReference>